<keyword evidence="1" id="KW-0805">Transcription regulation</keyword>
<evidence type="ECO:0000256" key="1">
    <source>
        <dbReference type="ARBA" id="ARBA00023015"/>
    </source>
</evidence>
<evidence type="ECO:0000313" key="5">
    <source>
        <dbReference type="EMBL" id="CAB3868310.1"/>
    </source>
</evidence>
<sequence>MDFATGALAPATDWPGHRCGHPLLPAAPIPAAWAALSRVEAFDEDLTLSVWNGAPEVGLDVAAEGPPMFCIAVFLEGRACMSIDGGVPLNVGSGMAVVQTGERGARGRFQMPGGQAVRLVDIRYSSAGLLRAGGRPLAALRGAFVLDHSVPAAGSLMAGFPAPPGLLRLAADVLDCRHEDATARRLYMRAKALEALAIVLETMSGAAGETPVAARERRQLAQARRLIEARYGEEWTVLRLAREVGLSEKKLKAGFRQVAGRSVHAYLKAVRLDAAASMLEAGYRVTDAALATGFGNLSHFSKSFRQAKGVAPRHWLDRPGARLR</sequence>
<keyword evidence="3" id="KW-0804">Transcription</keyword>
<keyword evidence="6" id="KW-1185">Reference proteome</keyword>
<dbReference type="RefSeq" id="WP_244957849.1">
    <property type="nucleotide sequence ID" value="NZ_CADIJV010000001.1"/>
</dbReference>
<accession>A0A6S7CZ08</accession>
<dbReference type="Gene3D" id="1.10.10.60">
    <property type="entry name" value="Homeodomain-like"/>
    <property type="match status" value="1"/>
</dbReference>
<evidence type="ECO:0000313" key="6">
    <source>
        <dbReference type="Proteomes" id="UP000494203"/>
    </source>
</evidence>
<dbReference type="PANTHER" id="PTHR47893:SF1">
    <property type="entry name" value="REGULATORY PROTEIN PCHR"/>
    <property type="match status" value="1"/>
</dbReference>
<dbReference type="Proteomes" id="UP000494203">
    <property type="component" value="Unassembled WGS sequence"/>
</dbReference>
<dbReference type="InterPro" id="IPR018060">
    <property type="entry name" value="HTH_AraC"/>
</dbReference>
<dbReference type="GO" id="GO:0003700">
    <property type="term" value="F:DNA-binding transcription factor activity"/>
    <property type="evidence" value="ECO:0007669"/>
    <property type="project" value="InterPro"/>
</dbReference>
<dbReference type="InterPro" id="IPR009057">
    <property type="entry name" value="Homeodomain-like_sf"/>
</dbReference>
<dbReference type="PROSITE" id="PS01124">
    <property type="entry name" value="HTH_ARAC_FAMILY_2"/>
    <property type="match status" value="1"/>
</dbReference>
<dbReference type="Pfam" id="PF12833">
    <property type="entry name" value="HTH_18"/>
    <property type="match status" value="1"/>
</dbReference>
<organism evidence="5 6">
    <name type="scientific">Achromobacter pulmonis</name>
    <dbReference type="NCBI Taxonomy" id="1389932"/>
    <lineage>
        <taxon>Bacteria</taxon>
        <taxon>Pseudomonadati</taxon>
        <taxon>Pseudomonadota</taxon>
        <taxon>Betaproteobacteria</taxon>
        <taxon>Burkholderiales</taxon>
        <taxon>Alcaligenaceae</taxon>
        <taxon>Achromobacter</taxon>
    </lineage>
</organism>
<dbReference type="InterPro" id="IPR018062">
    <property type="entry name" value="HTH_AraC-typ_CS"/>
</dbReference>
<dbReference type="PROSITE" id="PS00041">
    <property type="entry name" value="HTH_ARAC_FAMILY_1"/>
    <property type="match status" value="1"/>
</dbReference>
<dbReference type="AlphaFoldDB" id="A0A6S7CZ08"/>
<protein>
    <submittedName>
        <fullName evidence="5">HTH-type transcriptional activator RhaR</fullName>
    </submittedName>
</protein>
<dbReference type="PANTHER" id="PTHR47893">
    <property type="entry name" value="REGULATORY PROTEIN PCHR"/>
    <property type="match status" value="1"/>
</dbReference>
<dbReference type="InterPro" id="IPR053142">
    <property type="entry name" value="PchR_regulatory_protein"/>
</dbReference>
<feature type="domain" description="HTH araC/xylS-type" evidence="4">
    <location>
        <begin position="221"/>
        <end position="318"/>
    </location>
</feature>
<dbReference type="GO" id="GO:0043565">
    <property type="term" value="F:sequence-specific DNA binding"/>
    <property type="evidence" value="ECO:0007669"/>
    <property type="project" value="InterPro"/>
</dbReference>
<reference evidence="5 6" key="1">
    <citation type="submission" date="2020-04" db="EMBL/GenBank/DDBJ databases">
        <authorList>
            <person name="De Canck E."/>
        </authorList>
    </citation>
    <scope>NUCLEOTIDE SEQUENCE [LARGE SCALE GENOMIC DNA]</scope>
    <source>
        <strain evidence="5 6">LMG 26788</strain>
    </source>
</reference>
<evidence type="ECO:0000256" key="2">
    <source>
        <dbReference type="ARBA" id="ARBA00023125"/>
    </source>
</evidence>
<evidence type="ECO:0000256" key="3">
    <source>
        <dbReference type="ARBA" id="ARBA00023163"/>
    </source>
</evidence>
<dbReference type="EMBL" id="CADIKZ010000006">
    <property type="protein sequence ID" value="CAB3868310.1"/>
    <property type="molecule type" value="Genomic_DNA"/>
</dbReference>
<evidence type="ECO:0000259" key="4">
    <source>
        <dbReference type="PROSITE" id="PS01124"/>
    </source>
</evidence>
<keyword evidence="2" id="KW-0238">DNA-binding</keyword>
<dbReference type="SUPFAM" id="SSF46689">
    <property type="entry name" value="Homeodomain-like"/>
    <property type="match status" value="2"/>
</dbReference>
<gene>
    <name evidence="5" type="primary">rhaR_2</name>
    <name evidence="5" type="ORF">LMG26788_02644</name>
</gene>
<dbReference type="SMART" id="SM00342">
    <property type="entry name" value="HTH_ARAC"/>
    <property type="match status" value="1"/>
</dbReference>
<name>A0A6S7CZ08_9BURK</name>
<proteinExistence type="predicted"/>